<feature type="transmembrane region" description="Helical" evidence="1">
    <location>
        <begin position="61"/>
        <end position="83"/>
    </location>
</feature>
<evidence type="ECO:0000313" key="3">
    <source>
        <dbReference type="Proteomes" id="UP000019241"/>
    </source>
</evidence>
<dbReference type="RefSeq" id="WP_052006762.1">
    <property type="nucleotide sequence ID" value="NZ_AODM01000027.1"/>
</dbReference>
<reference evidence="2 3" key="1">
    <citation type="submission" date="2012-12" db="EMBL/GenBank/DDBJ databases">
        <title>Novel taxa of Listeriaceae from agricultural environments in the United States.</title>
        <authorList>
            <person name="den Bakker H.C."/>
            <person name="Allred A."/>
            <person name="Warchocki S."/>
            <person name="Wright E.M."/>
            <person name="Burrell A."/>
            <person name="Nightingale K.K."/>
            <person name="Kephart D."/>
            <person name="Wiedmann M."/>
        </authorList>
    </citation>
    <scope>NUCLEOTIDE SEQUENCE [LARGE SCALE GENOMIC DNA]</scope>
    <source>
        <strain evidence="2 3">FSL S10-1203</strain>
    </source>
</reference>
<dbReference type="Proteomes" id="UP000019241">
    <property type="component" value="Unassembled WGS sequence"/>
</dbReference>
<protein>
    <submittedName>
        <fullName evidence="2">Uncharacterized protein</fullName>
    </submittedName>
</protein>
<feature type="transmembrane region" description="Helical" evidence="1">
    <location>
        <begin position="34"/>
        <end position="55"/>
    </location>
</feature>
<comment type="caution">
    <text evidence="2">The sequence shown here is derived from an EMBL/GenBank/DDBJ whole genome shotgun (WGS) entry which is preliminary data.</text>
</comment>
<evidence type="ECO:0000313" key="2">
    <source>
        <dbReference type="EMBL" id="EUJ57922.1"/>
    </source>
</evidence>
<feature type="transmembrane region" description="Helical" evidence="1">
    <location>
        <begin position="6"/>
        <end position="22"/>
    </location>
</feature>
<proteinExistence type="predicted"/>
<evidence type="ECO:0000256" key="1">
    <source>
        <dbReference type="SAM" id="Phobius"/>
    </source>
</evidence>
<keyword evidence="1" id="KW-0472">Membrane</keyword>
<name>W7DF99_9LIST</name>
<sequence>MDFVLDIVINFVVFVNFMFPSAKLKGREHKIEKSIAVLGLIGMSMVGIGFLISGTDKVHEYMYVILLAELCILLANIVTNNLIRWRSTM</sequence>
<accession>W7DF99</accession>
<keyword evidence="1" id="KW-0812">Transmembrane</keyword>
<organism evidence="2 3">
    <name type="scientific">Listeria fleischmannii FSL S10-1203</name>
    <dbReference type="NCBI Taxonomy" id="1265822"/>
    <lineage>
        <taxon>Bacteria</taxon>
        <taxon>Bacillati</taxon>
        <taxon>Bacillota</taxon>
        <taxon>Bacilli</taxon>
        <taxon>Bacillales</taxon>
        <taxon>Listeriaceae</taxon>
        <taxon>Listeria</taxon>
    </lineage>
</organism>
<dbReference type="PATRIC" id="fig|1265822.4.peg.1748"/>
<dbReference type="EMBL" id="AODM01000027">
    <property type="protein sequence ID" value="EUJ57922.1"/>
    <property type="molecule type" value="Genomic_DNA"/>
</dbReference>
<keyword evidence="1" id="KW-1133">Transmembrane helix</keyword>
<dbReference type="AlphaFoldDB" id="W7DF99"/>
<gene>
    <name evidence="2" type="ORF">MCOL2_08566</name>
</gene>